<dbReference type="Proteomes" id="UP000277597">
    <property type="component" value="Unassembled WGS sequence"/>
</dbReference>
<feature type="transmembrane region" description="Helical" evidence="1">
    <location>
        <begin position="20"/>
        <end position="36"/>
    </location>
</feature>
<protein>
    <submittedName>
        <fullName evidence="2">Uncharacterized protein</fullName>
    </submittedName>
</protein>
<accession>A0A3P1S302</accession>
<evidence type="ECO:0000313" key="2">
    <source>
        <dbReference type="EMBL" id="RRC91641.1"/>
    </source>
</evidence>
<evidence type="ECO:0000313" key="3">
    <source>
        <dbReference type="Proteomes" id="UP000277597"/>
    </source>
</evidence>
<evidence type="ECO:0000256" key="1">
    <source>
        <dbReference type="SAM" id="Phobius"/>
    </source>
</evidence>
<comment type="caution">
    <text evidence="2">The sequence shown here is derived from an EMBL/GenBank/DDBJ whole genome shotgun (WGS) entry which is preliminary data.</text>
</comment>
<name>A0A3P1S302_STRSA</name>
<sequence>MDLSPGTRIRPFRPLTLVDNFIGDLVLSFVASYFIIKRPEILKISGILAKAKRIRVFIPDSSFLLTYLSKSCTGSKMIRSMSAR</sequence>
<reference evidence="2 3" key="1">
    <citation type="submission" date="2018-11" db="EMBL/GenBank/DDBJ databases">
        <title>Genomes From Bacteria Associated with the Canine Oral Cavity: a Test Case for Automated Genome-Based Taxonomic Assignment.</title>
        <authorList>
            <person name="Coil D.A."/>
            <person name="Jospin G."/>
            <person name="Darling A.E."/>
            <person name="Wallis C."/>
            <person name="Davis I.J."/>
            <person name="Harris S."/>
            <person name="Eisen J.A."/>
            <person name="Holcombe L.J."/>
            <person name="O'Flynn C."/>
        </authorList>
    </citation>
    <scope>NUCLEOTIDE SEQUENCE [LARGE SCALE GENOMIC DNA]</scope>
    <source>
        <strain evidence="2 3">OH953</strain>
    </source>
</reference>
<dbReference type="AlphaFoldDB" id="A0A3P1S302"/>
<keyword evidence="1" id="KW-0812">Transmembrane</keyword>
<organism evidence="2 3">
    <name type="scientific">Streptococcus sanguinis</name>
    <dbReference type="NCBI Taxonomy" id="1305"/>
    <lineage>
        <taxon>Bacteria</taxon>
        <taxon>Bacillati</taxon>
        <taxon>Bacillota</taxon>
        <taxon>Bacilli</taxon>
        <taxon>Lactobacillales</taxon>
        <taxon>Streptococcaceae</taxon>
        <taxon>Streptococcus</taxon>
    </lineage>
</organism>
<dbReference type="EMBL" id="RQZI01000008">
    <property type="protein sequence ID" value="RRC91641.1"/>
    <property type="molecule type" value="Genomic_DNA"/>
</dbReference>
<keyword evidence="1" id="KW-0472">Membrane</keyword>
<gene>
    <name evidence="2" type="ORF">EII39_08160</name>
</gene>
<keyword evidence="1" id="KW-1133">Transmembrane helix</keyword>
<proteinExistence type="predicted"/>